<dbReference type="SUPFAM" id="SSF54427">
    <property type="entry name" value="NTF2-like"/>
    <property type="match status" value="1"/>
</dbReference>
<dbReference type="InterPro" id="IPR039437">
    <property type="entry name" value="FrzH/put_lumazine-bd"/>
</dbReference>
<dbReference type="Pfam" id="PF12893">
    <property type="entry name" value="Lumazine_bd_2"/>
    <property type="match status" value="1"/>
</dbReference>
<dbReference type="AlphaFoldDB" id="A0A934QEI6"/>
<dbReference type="InterPro" id="IPR032710">
    <property type="entry name" value="NTF2-like_dom_sf"/>
</dbReference>
<sequence length="116" mass="12646">MDQEIRAAVQRYVDGCAAADPALVREAFAPNARMWGYLGPDYVEMSGEDFVVNVVEPAEPAGPDYASQISGIDVTGDTAHAVLEEQGFLGANFRNHFGLVRRNGVWRIVSKVFTTV</sequence>
<dbReference type="EMBL" id="JAEHOI010000011">
    <property type="protein sequence ID" value="MBK0422506.1"/>
    <property type="molecule type" value="Genomic_DNA"/>
</dbReference>
<organism evidence="1 2">
    <name type="scientific">Leucobacter edaphi</name>
    <dbReference type="NCBI Taxonomy" id="2796472"/>
    <lineage>
        <taxon>Bacteria</taxon>
        <taxon>Bacillati</taxon>
        <taxon>Actinomycetota</taxon>
        <taxon>Actinomycetes</taxon>
        <taxon>Micrococcales</taxon>
        <taxon>Microbacteriaceae</taxon>
        <taxon>Leucobacter</taxon>
    </lineage>
</organism>
<comment type="caution">
    <text evidence="1">The sequence shown here is derived from an EMBL/GenBank/DDBJ whole genome shotgun (WGS) entry which is preliminary data.</text>
</comment>
<evidence type="ECO:0000313" key="1">
    <source>
        <dbReference type="EMBL" id="MBK0422506.1"/>
    </source>
</evidence>
<accession>A0A934QEI6</accession>
<keyword evidence="2" id="KW-1185">Reference proteome</keyword>
<protein>
    <submittedName>
        <fullName evidence="1">Nuclear transport factor 2 family protein</fullName>
    </submittedName>
</protein>
<evidence type="ECO:0000313" key="2">
    <source>
        <dbReference type="Proteomes" id="UP000618733"/>
    </source>
</evidence>
<dbReference type="Proteomes" id="UP000618733">
    <property type="component" value="Unassembled WGS sequence"/>
</dbReference>
<reference evidence="1" key="1">
    <citation type="submission" date="2020-12" db="EMBL/GenBank/DDBJ databases">
        <title>Leucobacter sp. CAS2, isolated from Chromium sludge.</title>
        <authorList>
            <person name="Xu Z."/>
        </authorList>
    </citation>
    <scope>NUCLEOTIDE SEQUENCE</scope>
    <source>
        <strain evidence="1">CSA2</strain>
    </source>
</reference>
<proteinExistence type="predicted"/>
<dbReference type="Gene3D" id="3.10.450.50">
    <property type="match status" value="1"/>
</dbReference>
<dbReference type="RefSeq" id="WP_200132711.1">
    <property type="nucleotide sequence ID" value="NZ_JAEHOI010000011.1"/>
</dbReference>
<gene>
    <name evidence="1" type="ORF">JD292_10525</name>
</gene>
<name>A0A934QEI6_9MICO</name>